<name>A0ABR0XU66_REHGL</name>
<dbReference type="Gene3D" id="1.25.40.180">
    <property type="match status" value="1"/>
</dbReference>
<dbReference type="InterPro" id="IPR003890">
    <property type="entry name" value="MIF4G-like_typ-3"/>
</dbReference>
<evidence type="ECO:0000259" key="1">
    <source>
        <dbReference type="SMART" id="SM00543"/>
    </source>
</evidence>
<accession>A0ABR0XU66</accession>
<sequence length="279" mass="31608">MKSIRSAVIFDDSCIPRGNDQKSMEYQRFKWLSMEKRIMGLVKKVNISNIQSVADEISNQNLIACRGPFCQAVMKSQLGFPDSSNVYAALVAIINSKFPDVGLLLVKRVVLQFKQAYDCGNKTKMHNTSKFLAHLVNQTVVYELVALDVLLLLLGDPSSDNIEVAVSFCKECGSSLLDYAPHKLHEIFKEFRGLLEKGELEKHVKVSIVKLFAIKRSKFKRYPSILDELDLVEVGDQVTHEVSLLHDIYPENSVDNFKPDSEFDDGSFEDDEVYNSRSF</sequence>
<comment type="caution">
    <text evidence="2">The sequence shown here is derived from an EMBL/GenBank/DDBJ whole genome shotgun (WGS) entry which is preliminary data.</text>
</comment>
<reference evidence="2 3" key="1">
    <citation type="journal article" date="2021" name="Comput. Struct. Biotechnol. J.">
        <title>De novo genome assembly of the potent medicinal plant Rehmannia glutinosa using nanopore technology.</title>
        <authorList>
            <person name="Ma L."/>
            <person name="Dong C."/>
            <person name="Song C."/>
            <person name="Wang X."/>
            <person name="Zheng X."/>
            <person name="Niu Y."/>
            <person name="Chen S."/>
            <person name="Feng W."/>
        </authorList>
    </citation>
    <scope>NUCLEOTIDE SEQUENCE [LARGE SCALE GENOMIC DNA]</scope>
    <source>
        <strain evidence="2">DH-2019</strain>
    </source>
</reference>
<protein>
    <recommendedName>
        <fullName evidence="1">MIF4G domain-containing protein</fullName>
    </recommendedName>
</protein>
<dbReference type="EMBL" id="JABTTQ020000002">
    <property type="protein sequence ID" value="KAK6162739.1"/>
    <property type="molecule type" value="Genomic_DNA"/>
</dbReference>
<dbReference type="PANTHER" id="PTHR18034">
    <property type="entry name" value="CELL CYCLE CONTROL PROTEIN CWF22-RELATED"/>
    <property type="match status" value="1"/>
</dbReference>
<feature type="domain" description="MIF4G" evidence="1">
    <location>
        <begin position="35"/>
        <end position="218"/>
    </location>
</feature>
<dbReference type="Pfam" id="PF02854">
    <property type="entry name" value="MIF4G"/>
    <property type="match status" value="1"/>
</dbReference>
<dbReference type="SUPFAM" id="SSF48371">
    <property type="entry name" value="ARM repeat"/>
    <property type="match status" value="1"/>
</dbReference>
<dbReference type="PANTHER" id="PTHR18034:SF3">
    <property type="entry name" value="PRE-MRNA-SPLICING FACTOR CWC22 HOMOLOG"/>
    <property type="match status" value="1"/>
</dbReference>
<gene>
    <name evidence="2" type="ORF">DH2020_002580</name>
</gene>
<dbReference type="InterPro" id="IPR016024">
    <property type="entry name" value="ARM-type_fold"/>
</dbReference>
<proteinExistence type="predicted"/>
<keyword evidence="3" id="KW-1185">Reference proteome</keyword>
<organism evidence="2 3">
    <name type="scientific">Rehmannia glutinosa</name>
    <name type="common">Chinese foxglove</name>
    <dbReference type="NCBI Taxonomy" id="99300"/>
    <lineage>
        <taxon>Eukaryota</taxon>
        <taxon>Viridiplantae</taxon>
        <taxon>Streptophyta</taxon>
        <taxon>Embryophyta</taxon>
        <taxon>Tracheophyta</taxon>
        <taxon>Spermatophyta</taxon>
        <taxon>Magnoliopsida</taxon>
        <taxon>eudicotyledons</taxon>
        <taxon>Gunneridae</taxon>
        <taxon>Pentapetalae</taxon>
        <taxon>asterids</taxon>
        <taxon>lamiids</taxon>
        <taxon>Lamiales</taxon>
        <taxon>Orobanchaceae</taxon>
        <taxon>Rehmannieae</taxon>
        <taxon>Rehmannia</taxon>
    </lineage>
</organism>
<dbReference type="InterPro" id="IPR050781">
    <property type="entry name" value="CWC22_splicing_factor"/>
</dbReference>
<evidence type="ECO:0000313" key="3">
    <source>
        <dbReference type="Proteomes" id="UP001318860"/>
    </source>
</evidence>
<dbReference type="SMART" id="SM00543">
    <property type="entry name" value="MIF4G"/>
    <property type="match status" value="1"/>
</dbReference>
<evidence type="ECO:0000313" key="2">
    <source>
        <dbReference type="EMBL" id="KAK6162739.1"/>
    </source>
</evidence>
<dbReference type="Proteomes" id="UP001318860">
    <property type="component" value="Unassembled WGS sequence"/>
</dbReference>